<dbReference type="InterPro" id="IPR037121">
    <property type="entry name" value="Ribosomal_bL25_C"/>
</dbReference>
<evidence type="ECO:0000256" key="4">
    <source>
        <dbReference type="ARBA" id="ARBA00023274"/>
    </source>
</evidence>
<dbReference type="Gene3D" id="2.170.120.20">
    <property type="entry name" value="Ribosomal protein L25, beta domain"/>
    <property type="match status" value="1"/>
</dbReference>
<proteinExistence type="inferred from homology"/>
<organism evidence="8 9">
    <name type="scientific">Clostridium hominis</name>
    <dbReference type="NCBI Taxonomy" id="2763036"/>
    <lineage>
        <taxon>Bacteria</taxon>
        <taxon>Bacillati</taxon>
        <taxon>Bacillota</taxon>
        <taxon>Clostridia</taxon>
        <taxon>Eubacteriales</taxon>
        <taxon>Clostridiaceae</taxon>
        <taxon>Clostridium</taxon>
    </lineage>
</organism>
<dbReference type="Pfam" id="PF01386">
    <property type="entry name" value="Ribosomal_L25p"/>
    <property type="match status" value="1"/>
</dbReference>
<dbReference type="Gene3D" id="2.40.240.10">
    <property type="entry name" value="Ribosomal Protein L25, Chain P"/>
    <property type="match status" value="1"/>
</dbReference>
<evidence type="ECO:0000256" key="1">
    <source>
        <dbReference type="ARBA" id="ARBA00022730"/>
    </source>
</evidence>
<gene>
    <name evidence="5" type="primary">rplY</name>
    <name evidence="5" type="synonym">ctc</name>
    <name evidence="8" type="ORF">H8S20_07535</name>
</gene>
<dbReference type="PANTHER" id="PTHR33284:SF1">
    <property type="entry name" value="RIBOSOMAL PROTEIN L25_GLN-TRNA SYNTHETASE, ANTI-CODON-BINDING DOMAIN-CONTAINING PROTEIN"/>
    <property type="match status" value="1"/>
</dbReference>
<evidence type="ECO:0000313" key="9">
    <source>
        <dbReference type="Proteomes" id="UP000596929"/>
    </source>
</evidence>
<evidence type="ECO:0000256" key="3">
    <source>
        <dbReference type="ARBA" id="ARBA00022980"/>
    </source>
</evidence>
<comment type="caution">
    <text evidence="8">The sequence shown here is derived from an EMBL/GenBank/DDBJ whole genome shotgun (WGS) entry which is preliminary data.</text>
</comment>
<dbReference type="Proteomes" id="UP000596929">
    <property type="component" value="Unassembled WGS sequence"/>
</dbReference>
<keyword evidence="9" id="KW-1185">Reference proteome</keyword>
<sequence>MSNIFYSVKKRGNNSNNKSLRRAGQVPGIIYGEFLEKSIPVTMKAPELKKMLRSNNSGSIIEIDLAGERLNCVVKDVQKDISNEIIHFDLQYTKPSEVIKMKIPVKYIGQENLIAKRLLLNASTSFIEFQGPVEKIPEFIEVDVSAMNINDKIFIKDISVPNDVTVLDDPEVLLGVINPGGNA</sequence>
<evidence type="ECO:0000259" key="6">
    <source>
        <dbReference type="Pfam" id="PF01386"/>
    </source>
</evidence>
<comment type="subunit">
    <text evidence="5">Part of the 50S ribosomal subunit; part of the 5S rRNA/L5/L18/L25 subcomplex. Contacts the 5S rRNA. Binds to the 5S rRNA independently of L5 and L18.</text>
</comment>
<evidence type="ECO:0000313" key="8">
    <source>
        <dbReference type="EMBL" id="MBC5628738.1"/>
    </source>
</evidence>
<keyword evidence="3 5" id="KW-0689">Ribosomal protein</keyword>
<dbReference type="SUPFAM" id="SSF50715">
    <property type="entry name" value="Ribosomal protein L25-like"/>
    <property type="match status" value="1"/>
</dbReference>
<reference evidence="8 9" key="1">
    <citation type="submission" date="2020-08" db="EMBL/GenBank/DDBJ databases">
        <title>Genome public.</title>
        <authorList>
            <person name="Liu C."/>
            <person name="Sun Q."/>
        </authorList>
    </citation>
    <scope>NUCLEOTIDE SEQUENCE [LARGE SCALE GENOMIC DNA]</scope>
    <source>
        <strain evidence="8 9">NSJ-6</strain>
    </source>
</reference>
<feature type="domain" description="Large ribosomal subunit protein bL25 L25" evidence="6">
    <location>
        <begin position="8"/>
        <end position="90"/>
    </location>
</feature>
<evidence type="ECO:0000259" key="7">
    <source>
        <dbReference type="Pfam" id="PF14693"/>
    </source>
</evidence>
<accession>A0ABR7DBJ9</accession>
<dbReference type="NCBIfam" id="TIGR00731">
    <property type="entry name" value="bL25_bact_ctc"/>
    <property type="match status" value="1"/>
</dbReference>
<comment type="similarity">
    <text evidence="5">Belongs to the bacterial ribosomal protein bL25 family. CTC subfamily.</text>
</comment>
<dbReference type="InterPro" id="IPR020057">
    <property type="entry name" value="Ribosomal_bL25_b-dom"/>
</dbReference>
<comment type="function">
    <text evidence="5">This is one of the proteins that binds to the 5S RNA in the ribosome where it forms part of the central protuberance.</text>
</comment>
<keyword evidence="2 5" id="KW-0694">RNA-binding</keyword>
<dbReference type="InterPro" id="IPR011035">
    <property type="entry name" value="Ribosomal_bL25/Gln-tRNA_synth"/>
</dbReference>
<feature type="domain" description="Large ribosomal subunit protein bL25 beta" evidence="7">
    <location>
        <begin position="99"/>
        <end position="176"/>
    </location>
</feature>
<dbReference type="GO" id="GO:0005840">
    <property type="term" value="C:ribosome"/>
    <property type="evidence" value="ECO:0007669"/>
    <property type="project" value="UniProtKB-KW"/>
</dbReference>
<keyword evidence="1 5" id="KW-0699">rRNA-binding</keyword>
<name>A0ABR7DBJ9_9CLOT</name>
<dbReference type="InterPro" id="IPR029751">
    <property type="entry name" value="Ribosomal_L25_dom"/>
</dbReference>
<dbReference type="Pfam" id="PF14693">
    <property type="entry name" value="Ribosomal_TL5_C"/>
    <property type="match status" value="1"/>
</dbReference>
<dbReference type="HAMAP" id="MF_01334">
    <property type="entry name" value="Ribosomal_bL25_CTC"/>
    <property type="match status" value="1"/>
</dbReference>
<dbReference type="RefSeq" id="WP_186859703.1">
    <property type="nucleotide sequence ID" value="NZ_JACOOO010000013.1"/>
</dbReference>
<dbReference type="InterPro" id="IPR020056">
    <property type="entry name" value="Rbsml_bL25/Gln-tRNA_synth_N"/>
</dbReference>
<protein>
    <recommendedName>
        <fullName evidence="5">Large ribosomal subunit protein bL25</fullName>
    </recommendedName>
    <alternativeName>
        <fullName evidence="5">General stress protein CTC</fullName>
    </alternativeName>
</protein>
<keyword evidence="4 5" id="KW-0687">Ribonucleoprotein</keyword>
<dbReference type="CDD" id="cd00495">
    <property type="entry name" value="Ribosomal_L25_TL5_CTC"/>
    <property type="match status" value="1"/>
</dbReference>
<dbReference type="InterPro" id="IPR020930">
    <property type="entry name" value="Ribosomal_uL5_bac-type"/>
</dbReference>
<dbReference type="EMBL" id="JACOOO010000013">
    <property type="protein sequence ID" value="MBC5628738.1"/>
    <property type="molecule type" value="Genomic_DNA"/>
</dbReference>
<evidence type="ECO:0000256" key="5">
    <source>
        <dbReference type="HAMAP-Rule" id="MF_01334"/>
    </source>
</evidence>
<evidence type="ECO:0000256" key="2">
    <source>
        <dbReference type="ARBA" id="ARBA00022884"/>
    </source>
</evidence>
<dbReference type="InterPro" id="IPR001021">
    <property type="entry name" value="Ribosomal_bL25_long"/>
</dbReference>
<dbReference type="PANTHER" id="PTHR33284">
    <property type="entry name" value="RIBOSOMAL PROTEIN L25/GLN-TRNA SYNTHETASE, ANTI-CODON-BINDING DOMAIN-CONTAINING PROTEIN"/>
    <property type="match status" value="1"/>
</dbReference>